<dbReference type="InterPro" id="IPR012340">
    <property type="entry name" value="NA-bd_OB-fold"/>
</dbReference>
<dbReference type="SUPFAM" id="SSF50249">
    <property type="entry name" value="Nucleic acid-binding proteins"/>
    <property type="match status" value="2"/>
</dbReference>
<dbReference type="EMBL" id="KQ964421">
    <property type="protein sequence ID" value="KXN74655.1"/>
    <property type="molecule type" value="Genomic_DNA"/>
</dbReference>
<proteinExistence type="inferred from homology"/>
<dbReference type="Proteomes" id="UP000070444">
    <property type="component" value="Unassembled WGS sequence"/>
</dbReference>
<dbReference type="InterPro" id="IPR008991">
    <property type="entry name" value="Translation_prot_SH3-like_sf"/>
</dbReference>
<accession>A0A137PI54</accession>
<gene>
    <name evidence="4" type="ORF">CONCODRAFT_76729</name>
</gene>
<dbReference type="STRING" id="796925.A0A137PI54"/>
<evidence type="ECO:0000256" key="1">
    <source>
        <dbReference type="ARBA" id="ARBA00009479"/>
    </source>
</evidence>
<dbReference type="GO" id="GO:0043043">
    <property type="term" value="P:peptide biosynthetic process"/>
    <property type="evidence" value="ECO:0007669"/>
    <property type="project" value="InterPro"/>
</dbReference>
<feature type="domain" description="Elongation factor P C-terminal" evidence="2">
    <location>
        <begin position="160"/>
        <end position="214"/>
    </location>
</feature>
<protein>
    <recommendedName>
        <fullName evidence="6">Elongation factor P</fullName>
    </recommendedName>
</protein>
<evidence type="ECO:0000259" key="2">
    <source>
        <dbReference type="SMART" id="SM00841"/>
    </source>
</evidence>
<feature type="domain" description="Translation elongation factor P/YeiP central" evidence="3">
    <location>
        <begin position="93"/>
        <end position="151"/>
    </location>
</feature>
<dbReference type="GO" id="GO:0003746">
    <property type="term" value="F:translation elongation factor activity"/>
    <property type="evidence" value="ECO:0007669"/>
    <property type="project" value="InterPro"/>
</dbReference>
<name>A0A137PI54_CONC2</name>
<dbReference type="InterPro" id="IPR020599">
    <property type="entry name" value="Transl_elong_fac_P/YeiP"/>
</dbReference>
<dbReference type="InterPro" id="IPR015365">
    <property type="entry name" value="Elong-fact-P_C"/>
</dbReference>
<keyword evidence="5" id="KW-1185">Reference proteome</keyword>
<dbReference type="InterPro" id="IPR014722">
    <property type="entry name" value="Rib_uL2_dom2"/>
</dbReference>
<dbReference type="SUPFAM" id="SSF50104">
    <property type="entry name" value="Translation proteins SH3-like domain"/>
    <property type="match status" value="1"/>
</dbReference>
<dbReference type="SMART" id="SM00841">
    <property type="entry name" value="Elong-fact-P_C"/>
    <property type="match status" value="1"/>
</dbReference>
<dbReference type="InterPro" id="IPR013185">
    <property type="entry name" value="Transl_elong_KOW-like"/>
</dbReference>
<dbReference type="Gene3D" id="2.30.30.30">
    <property type="match status" value="1"/>
</dbReference>
<dbReference type="SMART" id="SM01185">
    <property type="entry name" value="EFP"/>
    <property type="match status" value="1"/>
</dbReference>
<evidence type="ECO:0000259" key="3">
    <source>
        <dbReference type="SMART" id="SM01185"/>
    </source>
</evidence>
<dbReference type="Pfam" id="PF08207">
    <property type="entry name" value="EFP_N"/>
    <property type="match status" value="1"/>
</dbReference>
<dbReference type="PANTHER" id="PTHR30053">
    <property type="entry name" value="ELONGATION FACTOR P"/>
    <property type="match status" value="1"/>
</dbReference>
<sequence>MLINNIKAISKIPSVQRYSLFFNRGYKVGVNSVKEGNIIEHKGKNWLVLNKDHSVMGRGSATIKLEIKDLSSDYKIVERFKPKDDLEIVEQRTSTYQYLYHDADEIHLLHPETSDQISVQLSALVGGEKAINFLQEEMSLVVSILEDGNPVSAKLPSSGIYEVESVTMKAKQASRGVMKVPGFLKGGMQVMVPEFVQSGDKVQIDLNTFEYMGRA</sequence>
<dbReference type="OrthoDB" id="7025426at2759"/>
<evidence type="ECO:0000313" key="4">
    <source>
        <dbReference type="EMBL" id="KXN74655.1"/>
    </source>
</evidence>
<comment type="similarity">
    <text evidence="1">Belongs to the elongation factor P family.</text>
</comment>
<dbReference type="OMA" id="WSVVEFQ"/>
<dbReference type="Pfam" id="PF01132">
    <property type="entry name" value="EFP"/>
    <property type="match status" value="1"/>
</dbReference>
<evidence type="ECO:0008006" key="6">
    <source>
        <dbReference type="Google" id="ProtNLM"/>
    </source>
</evidence>
<dbReference type="Gene3D" id="2.40.50.140">
    <property type="entry name" value="Nucleic acid-binding proteins"/>
    <property type="match status" value="2"/>
</dbReference>
<dbReference type="Pfam" id="PF09285">
    <property type="entry name" value="Elong-fact-P_C"/>
    <property type="match status" value="1"/>
</dbReference>
<dbReference type="PANTHER" id="PTHR30053:SF14">
    <property type="entry name" value="TRANSLATION ELONGATION FACTOR KOW-LIKE DOMAIN-CONTAINING PROTEIN"/>
    <property type="match status" value="1"/>
</dbReference>
<dbReference type="GO" id="GO:0005737">
    <property type="term" value="C:cytoplasm"/>
    <property type="evidence" value="ECO:0007669"/>
    <property type="project" value="InterPro"/>
</dbReference>
<evidence type="ECO:0000313" key="5">
    <source>
        <dbReference type="Proteomes" id="UP000070444"/>
    </source>
</evidence>
<organism evidence="4 5">
    <name type="scientific">Conidiobolus coronatus (strain ATCC 28846 / CBS 209.66 / NRRL 28638)</name>
    <name type="common">Delacroixia coronata</name>
    <dbReference type="NCBI Taxonomy" id="796925"/>
    <lineage>
        <taxon>Eukaryota</taxon>
        <taxon>Fungi</taxon>
        <taxon>Fungi incertae sedis</taxon>
        <taxon>Zoopagomycota</taxon>
        <taxon>Entomophthoromycotina</taxon>
        <taxon>Entomophthoromycetes</taxon>
        <taxon>Entomophthorales</taxon>
        <taxon>Ancylistaceae</taxon>
        <taxon>Conidiobolus</taxon>
    </lineage>
</organism>
<dbReference type="InterPro" id="IPR001059">
    <property type="entry name" value="Transl_elong_P/YeiP_cen"/>
</dbReference>
<dbReference type="AlphaFoldDB" id="A0A137PI54"/>
<reference evidence="4 5" key="1">
    <citation type="journal article" date="2015" name="Genome Biol. Evol.">
        <title>Phylogenomic analyses indicate that early fungi evolved digesting cell walls of algal ancestors of land plants.</title>
        <authorList>
            <person name="Chang Y."/>
            <person name="Wang S."/>
            <person name="Sekimoto S."/>
            <person name="Aerts A.L."/>
            <person name="Choi C."/>
            <person name="Clum A."/>
            <person name="LaButti K.M."/>
            <person name="Lindquist E.A."/>
            <person name="Yee Ngan C."/>
            <person name="Ohm R.A."/>
            <person name="Salamov A.A."/>
            <person name="Grigoriev I.V."/>
            <person name="Spatafora J.W."/>
            <person name="Berbee M.L."/>
        </authorList>
    </citation>
    <scope>NUCLEOTIDE SEQUENCE [LARGE SCALE GENOMIC DNA]</scope>
    <source>
        <strain evidence="4 5">NRRL 28638</strain>
    </source>
</reference>
<dbReference type="PIRSF" id="PIRSF005901">
    <property type="entry name" value="EF-P"/>
    <property type="match status" value="1"/>
</dbReference>